<dbReference type="Gene3D" id="6.10.280.40">
    <property type="match status" value="1"/>
</dbReference>
<dbReference type="OrthoDB" id="10251412at2759"/>
<dbReference type="PANTHER" id="PTHR23070">
    <property type="entry name" value="BCS1 AAA-TYPE ATPASE"/>
    <property type="match status" value="1"/>
</dbReference>
<dbReference type="AlphaFoldDB" id="A0A4D6LRG6"/>
<dbReference type="InterPro" id="IPR003593">
    <property type="entry name" value="AAA+_ATPase"/>
</dbReference>
<dbReference type="InterPro" id="IPR025753">
    <property type="entry name" value="AAA_N_dom"/>
</dbReference>
<dbReference type="InterPro" id="IPR003959">
    <property type="entry name" value="ATPase_AAA_core"/>
</dbReference>
<evidence type="ECO:0000256" key="3">
    <source>
        <dbReference type="ARBA" id="ARBA00022801"/>
    </source>
</evidence>
<comment type="catalytic activity">
    <reaction evidence="5">
        <text>ATP + H2O = ADP + phosphate + H(+)</text>
        <dbReference type="Rhea" id="RHEA:13065"/>
        <dbReference type="ChEBI" id="CHEBI:15377"/>
        <dbReference type="ChEBI" id="CHEBI:15378"/>
        <dbReference type="ChEBI" id="CHEBI:30616"/>
        <dbReference type="ChEBI" id="CHEBI:43474"/>
        <dbReference type="ChEBI" id="CHEBI:456216"/>
    </reaction>
</comment>
<dbReference type="Proteomes" id="UP000501690">
    <property type="component" value="Linkage Group LG4"/>
</dbReference>
<dbReference type="SUPFAM" id="SSF52540">
    <property type="entry name" value="P-loop containing nucleoside triphosphate hydrolases"/>
    <property type="match status" value="1"/>
</dbReference>
<evidence type="ECO:0000313" key="8">
    <source>
        <dbReference type="EMBL" id="QCD91063.1"/>
    </source>
</evidence>
<dbReference type="EMBL" id="CP039348">
    <property type="protein sequence ID" value="QCD91063.1"/>
    <property type="molecule type" value="Genomic_DNA"/>
</dbReference>
<accession>A0A4D6LRG6</accession>
<dbReference type="GO" id="GO:0006950">
    <property type="term" value="P:response to stress"/>
    <property type="evidence" value="ECO:0007669"/>
    <property type="project" value="UniProtKB-ARBA"/>
</dbReference>
<dbReference type="SMART" id="SM00382">
    <property type="entry name" value="AAA"/>
    <property type="match status" value="1"/>
</dbReference>
<dbReference type="GO" id="GO:0005524">
    <property type="term" value="F:ATP binding"/>
    <property type="evidence" value="ECO:0007669"/>
    <property type="project" value="UniProtKB-KW"/>
</dbReference>
<dbReference type="Gene3D" id="3.40.50.300">
    <property type="entry name" value="P-loop containing nucleotide triphosphate hydrolases"/>
    <property type="match status" value="1"/>
</dbReference>
<dbReference type="CDD" id="cd19510">
    <property type="entry name" value="RecA-like_BCS1"/>
    <property type="match status" value="1"/>
</dbReference>
<feature type="domain" description="AAA+ ATPase" evidence="7">
    <location>
        <begin position="254"/>
        <end position="400"/>
    </location>
</feature>
<dbReference type="Gramene" id="Vigun02g127600.1.v1.2">
    <property type="protein sequence ID" value="Vigun02g127600.1.v1.2"/>
    <property type="gene ID" value="Vigun02g127600.v1.2"/>
</dbReference>
<proteinExistence type="inferred from homology"/>
<comment type="cofactor">
    <cofactor evidence="1">
        <name>Mg(2+)</name>
        <dbReference type="ChEBI" id="CHEBI:18420"/>
    </cofactor>
</comment>
<evidence type="ECO:0000313" key="9">
    <source>
        <dbReference type="Proteomes" id="UP000501690"/>
    </source>
</evidence>
<evidence type="ECO:0000256" key="2">
    <source>
        <dbReference type="ARBA" id="ARBA00007448"/>
    </source>
</evidence>
<evidence type="ECO:0000259" key="7">
    <source>
        <dbReference type="SMART" id="SM00382"/>
    </source>
</evidence>
<dbReference type="InterPro" id="IPR027417">
    <property type="entry name" value="P-loop_NTPase"/>
</dbReference>
<keyword evidence="4" id="KW-0460">Magnesium</keyword>
<dbReference type="Pfam" id="PF25568">
    <property type="entry name" value="AAA_lid_At3g28540"/>
    <property type="match status" value="1"/>
</dbReference>
<dbReference type="GO" id="GO:0016887">
    <property type="term" value="F:ATP hydrolysis activity"/>
    <property type="evidence" value="ECO:0007669"/>
    <property type="project" value="InterPro"/>
</dbReference>
<reference evidence="8 9" key="1">
    <citation type="submission" date="2019-04" db="EMBL/GenBank/DDBJ databases">
        <title>An improved genome assembly and genetic linkage map for asparagus bean, Vigna unguiculata ssp. sesquipedialis.</title>
        <authorList>
            <person name="Xia Q."/>
            <person name="Zhang R."/>
            <person name="Dong Y."/>
        </authorList>
    </citation>
    <scope>NUCLEOTIDE SEQUENCE [LARGE SCALE GENOMIC DNA]</scope>
    <source>
        <tissue evidence="8">Leaf</tissue>
    </source>
</reference>
<evidence type="ECO:0000256" key="5">
    <source>
        <dbReference type="ARBA" id="ARBA00049360"/>
    </source>
</evidence>
<evidence type="ECO:0000256" key="4">
    <source>
        <dbReference type="ARBA" id="ARBA00022842"/>
    </source>
</evidence>
<name>A0A4D6LRG6_VIGUN</name>
<evidence type="ECO:0000256" key="1">
    <source>
        <dbReference type="ARBA" id="ARBA00001946"/>
    </source>
</evidence>
<dbReference type="PROSITE" id="PS00674">
    <property type="entry name" value="AAA"/>
    <property type="match status" value="1"/>
</dbReference>
<organism evidence="8 9">
    <name type="scientific">Vigna unguiculata</name>
    <name type="common">Cowpea</name>
    <dbReference type="NCBI Taxonomy" id="3917"/>
    <lineage>
        <taxon>Eukaryota</taxon>
        <taxon>Viridiplantae</taxon>
        <taxon>Streptophyta</taxon>
        <taxon>Embryophyta</taxon>
        <taxon>Tracheophyta</taxon>
        <taxon>Spermatophyta</taxon>
        <taxon>Magnoliopsida</taxon>
        <taxon>eudicotyledons</taxon>
        <taxon>Gunneridae</taxon>
        <taxon>Pentapetalae</taxon>
        <taxon>rosids</taxon>
        <taxon>fabids</taxon>
        <taxon>Fabales</taxon>
        <taxon>Fabaceae</taxon>
        <taxon>Papilionoideae</taxon>
        <taxon>50 kb inversion clade</taxon>
        <taxon>NPAAA clade</taxon>
        <taxon>indigoferoid/millettioid clade</taxon>
        <taxon>Phaseoleae</taxon>
        <taxon>Vigna</taxon>
    </lineage>
</organism>
<dbReference type="InterPro" id="IPR058017">
    <property type="entry name" value="At3g28540-like_C"/>
</dbReference>
<sequence>MRPSMGGFSSSFTNVRSASSWFELYAAFSTFIMLLRSAINDLIPQQVRSFVHSKLKAFFSNRQKSNVVSLQVTELWDGHTNQLFQAVQEYLPAKISHSYKSLKVGKISKHKNIVMAVDGKQEVVDEFEGIKLKWKLVEQSSQKESDNRDPLRPRKLPGFERECFTLTFDEKHRDVVMNKYLVHVLDAFQEIQAKQRTIKIHSIGGGRCWQKSDLTHPASFQSLALDPEQKQGIIDDLDRFLRRKELYKRVGKPWKRGYLLYGPPGTGKSSLIAAMADHLKFDVYDLELTSVFSNSDLMRTLKETSNRSIIVIEDIDCNREVHVRSPKDFSDSDSENEHKHVKIKTSRFTLSGLLNYMDGLWSSGGEERILIFTTNHRERIDPALLRPGRMDMHIHLSFLRSKAFRILASNYLGVEGDHPLFERIDDLLEKIEVTPAVVAEQLMRYEDPDVCLEALVQFLEEKAKERLCKREVD</sequence>
<gene>
    <name evidence="8" type="ORF">DEO72_LG4g2026</name>
</gene>
<dbReference type="Pfam" id="PF14363">
    <property type="entry name" value="AAA_assoc"/>
    <property type="match status" value="1"/>
</dbReference>
<dbReference type="InterPro" id="IPR003960">
    <property type="entry name" value="ATPase_AAA_CS"/>
</dbReference>
<comment type="similarity">
    <text evidence="2">Belongs to the AAA ATPase family. BCS1 subfamily.</text>
</comment>
<keyword evidence="9" id="KW-1185">Reference proteome</keyword>
<keyword evidence="6" id="KW-0067">ATP-binding</keyword>
<keyword evidence="3" id="KW-0378">Hydrolase</keyword>
<protein>
    <submittedName>
        <fullName evidence="8">Mitochondrial chaperone BCS1</fullName>
    </submittedName>
</protein>
<keyword evidence="6" id="KW-0547">Nucleotide-binding</keyword>
<evidence type="ECO:0000256" key="6">
    <source>
        <dbReference type="RuleBase" id="RU003651"/>
    </source>
</evidence>
<dbReference type="Pfam" id="PF00004">
    <property type="entry name" value="AAA"/>
    <property type="match status" value="1"/>
</dbReference>
<dbReference type="InterPro" id="IPR050747">
    <property type="entry name" value="Mitochondrial_chaperone_BCS1"/>
</dbReference>